<proteinExistence type="predicted"/>
<sequence length="61" mass="6931">MRGITILLLFLTGIIFIIGGKELVMTKDYWILLGLFWGCCFVIWFLFGDIIDSVAGVEEDD</sequence>
<feature type="transmembrane region" description="Helical" evidence="1">
    <location>
        <begin position="30"/>
        <end position="47"/>
    </location>
</feature>
<reference evidence="2" key="1">
    <citation type="submission" date="2018-05" db="EMBL/GenBank/DDBJ databases">
        <authorList>
            <person name="Lanie J.A."/>
            <person name="Ng W.-L."/>
            <person name="Kazmierczak K.M."/>
            <person name="Andrzejewski T.M."/>
            <person name="Davidsen T.M."/>
            <person name="Wayne K.J."/>
            <person name="Tettelin H."/>
            <person name="Glass J.I."/>
            <person name="Rusch D."/>
            <person name="Podicherti R."/>
            <person name="Tsui H.-C.T."/>
            <person name="Winkler M.E."/>
        </authorList>
    </citation>
    <scope>NUCLEOTIDE SEQUENCE</scope>
</reference>
<evidence type="ECO:0000256" key="1">
    <source>
        <dbReference type="SAM" id="Phobius"/>
    </source>
</evidence>
<protein>
    <submittedName>
        <fullName evidence="2">Uncharacterized protein</fullName>
    </submittedName>
</protein>
<keyword evidence="1" id="KW-1133">Transmembrane helix</keyword>
<keyword evidence="1" id="KW-0472">Membrane</keyword>
<gene>
    <name evidence="2" type="ORF">METZ01_LOCUS154695</name>
</gene>
<accession>A0A382AKS0</accession>
<name>A0A382AKS0_9ZZZZ</name>
<dbReference type="AlphaFoldDB" id="A0A382AKS0"/>
<evidence type="ECO:0000313" key="2">
    <source>
        <dbReference type="EMBL" id="SVB01841.1"/>
    </source>
</evidence>
<keyword evidence="1" id="KW-0812">Transmembrane</keyword>
<dbReference type="EMBL" id="UINC01025722">
    <property type="protein sequence ID" value="SVB01841.1"/>
    <property type="molecule type" value="Genomic_DNA"/>
</dbReference>
<organism evidence="2">
    <name type="scientific">marine metagenome</name>
    <dbReference type="NCBI Taxonomy" id="408172"/>
    <lineage>
        <taxon>unclassified sequences</taxon>
        <taxon>metagenomes</taxon>
        <taxon>ecological metagenomes</taxon>
    </lineage>
</organism>